<gene>
    <name evidence="1" type="ORF">BLNAU_24295</name>
</gene>
<name>A0ABQ9WPW6_9EUKA</name>
<reference evidence="1 2" key="1">
    <citation type="journal article" date="2022" name="bioRxiv">
        <title>Genomics of Preaxostyla Flagellates Illuminates Evolutionary Transitions and the Path Towards Mitochondrial Loss.</title>
        <authorList>
            <person name="Novak L.V.F."/>
            <person name="Treitli S.C."/>
            <person name="Pyrih J."/>
            <person name="Halakuc P."/>
            <person name="Pipaliya S.V."/>
            <person name="Vacek V."/>
            <person name="Brzon O."/>
            <person name="Soukal P."/>
            <person name="Eme L."/>
            <person name="Dacks J.B."/>
            <person name="Karnkowska A."/>
            <person name="Elias M."/>
            <person name="Hampl V."/>
        </authorList>
    </citation>
    <scope>NUCLEOTIDE SEQUENCE [LARGE SCALE GENOMIC DNA]</scope>
    <source>
        <strain evidence="1">NAU3</strain>
        <tissue evidence="1">Gut</tissue>
    </source>
</reference>
<dbReference type="EMBL" id="JARBJD010000602">
    <property type="protein sequence ID" value="KAK2940797.1"/>
    <property type="molecule type" value="Genomic_DNA"/>
</dbReference>
<dbReference type="Proteomes" id="UP001281761">
    <property type="component" value="Unassembled WGS sequence"/>
</dbReference>
<proteinExistence type="predicted"/>
<comment type="caution">
    <text evidence="1">The sequence shown here is derived from an EMBL/GenBank/DDBJ whole genome shotgun (WGS) entry which is preliminary data.</text>
</comment>
<protein>
    <submittedName>
        <fullName evidence="1">Uncharacterized protein</fullName>
    </submittedName>
</protein>
<keyword evidence="2" id="KW-1185">Reference proteome</keyword>
<sequence>MRSSQPLQYDFSVLHHLLRFCVALCRLYPQTRPSLASFSSTHPAPRGKNGLALVFSFINVTPSLSTLTSTVQPDDSLLARSAPRQKTQSPVPLVSVSRIESALSLPISFPKAHRVIVSLGSLIPLFASNQIFPLSIVPRSFLSQGQISHNNRTSTMKDNIDELNHIFNVFLLDIPHSLLSHTPSTDESLTRQHLQVVHFCATQNSQRRHARDEKWNELVSIHSQHCHQAEAETAQQLLQHAEHAQLSSSSSSLFRFVVTAKHCAFLKFLVVVENFWASAATKAFRSFPSASLKPPLHAVCVLPFPSTYVPSPTALLISDHHSIPLTAFIEYFNAAFFPSNSSVVLDSFAVSQRLWTPQAVSTLNATTDLLLDTVCINTRETFLSF</sequence>
<accession>A0ABQ9WPW6</accession>
<organism evidence="1 2">
    <name type="scientific">Blattamonas nauphoetae</name>
    <dbReference type="NCBI Taxonomy" id="2049346"/>
    <lineage>
        <taxon>Eukaryota</taxon>
        <taxon>Metamonada</taxon>
        <taxon>Preaxostyla</taxon>
        <taxon>Oxymonadida</taxon>
        <taxon>Blattamonas</taxon>
    </lineage>
</organism>
<evidence type="ECO:0000313" key="1">
    <source>
        <dbReference type="EMBL" id="KAK2940797.1"/>
    </source>
</evidence>
<evidence type="ECO:0000313" key="2">
    <source>
        <dbReference type="Proteomes" id="UP001281761"/>
    </source>
</evidence>